<proteinExistence type="predicted"/>
<dbReference type="AlphaFoldDB" id="A0A427YXM0"/>
<evidence type="ECO:0000313" key="3">
    <source>
        <dbReference type="Proteomes" id="UP000279259"/>
    </source>
</evidence>
<gene>
    <name evidence="2" type="ORF">EHS25_000914</name>
</gene>
<dbReference type="EMBL" id="RSCD01000001">
    <property type="protein sequence ID" value="RSH95821.1"/>
    <property type="molecule type" value="Genomic_DNA"/>
</dbReference>
<evidence type="ECO:0000256" key="1">
    <source>
        <dbReference type="SAM" id="MobiDB-lite"/>
    </source>
</evidence>
<dbReference type="Proteomes" id="UP000279259">
    <property type="component" value="Unassembled WGS sequence"/>
</dbReference>
<name>A0A427YXM0_9TREE</name>
<reference evidence="2 3" key="1">
    <citation type="submission" date="2018-11" db="EMBL/GenBank/DDBJ databases">
        <title>Genome sequence of Saitozyma podzolica DSM 27192.</title>
        <authorList>
            <person name="Aliyu H."/>
            <person name="Gorte O."/>
            <person name="Ochsenreither K."/>
        </authorList>
    </citation>
    <scope>NUCLEOTIDE SEQUENCE [LARGE SCALE GENOMIC DNA]</scope>
    <source>
        <strain evidence="2 3">DSM 27192</strain>
    </source>
</reference>
<keyword evidence="3" id="KW-1185">Reference proteome</keyword>
<evidence type="ECO:0000313" key="2">
    <source>
        <dbReference type="EMBL" id="RSH95821.1"/>
    </source>
</evidence>
<organism evidence="2 3">
    <name type="scientific">Saitozyma podzolica</name>
    <dbReference type="NCBI Taxonomy" id="1890683"/>
    <lineage>
        <taxon>Eukaryota</taxon>
        <taxon>Fungi</taxon>
        <taxon>Dikarya</taxon>
        <taxon>Basidiomycota</taxon>
        <taxon>Agaricomycotina</taxon>
        <taxon>Tremellomycetes</taxon>
        <taxon>Tremellales</taxon>
        <taxon>Trimorphomycetaceae</taxon>
        <taxon>Saitozyma</taxon>
    </lineage>
</organism>
<protein>
    <submittedName>
        <fullName evidence="2">Uncharacterized protein</fullName>
    </submittedName>
</protein>
<comment type="caution">
    <text evidence="2">The sequence shown here is derived from an EMBL/GenBank/DDBJ whole genome shotgun (WGS) entry which is preliminary data.</text>
</comment>
<feature type="region of interest" description="Disordered" evidence="1">
    <location>
        <begin position="116"/>
        <end position="135"/>
    </location>
</feature>
<sequence length="169" mass="18420">MVEQPVGPSDNKAMLPLIARSNSQSQPNPNIDVHCATEWLNLDSPFRHHDSQPVSHQFSHPWIETFANMSKDLQDIAVVNVETHLSAQCRQSLPSVSSFYPGPVYSTPSITSEPPFAALPAPSSNSSLSSEKMSSSVNQIKDATVRCSPVPPGSVGQVTYHRLLKLSQE</sequence>
<accession>A0A427YXM0</accession>